<feature type="transmembrane region" description="Helical" evidence="5">
    <location>
        <begin position="368"/>
        <end position="400"/>
    </location>
</feature>
<dbReference type="PANTHER" id="PTHR23520:SF5">
    <property type="entry name" value="TRANSPORTER, PUTATIVE (AFU_ORTHOLOGUE AFUA_3G04000)-RELATED"/>
    <property type="match status" value="1"/>
</dbReference>
<evidence type="ECO:0000313" key="7">
    <source>
        <dbReference type="EMBL" id="HFK21118.1"/>
    </source>
</evidence>
<feature type="transmembrane region" description="Helical" evidence="5">
    <location>
        <begin position="57"/>
        <end position="76"/>
    </location>
</feature>
<comment type="caution">
    <text evidence="7">The sequence shown here is derived from an EMBL/GenBank/DDBJ whole genome shotgun (WGS) entry which is preliminary data.</text>
</comment>
<comment type="subcellular location">
    <subcellularLocation>
        <location evidence="1">Membrane</location>
        <topology evidence="1">Multi-pass membrane protein</topology>
    </subcellularLocation>
</comment>
<dbReference type="EMBL" id="DSTX01000013">
    <property type="protein sequence ID" value="HFK21118.1"/>
    <property type="molecule type" value="Genomic_DNA"/>
</dbReference>
<keyword evidence="4 5" id="KW-0472">Membrane</keyword>
<evidence type="ECO:0000256" key="2">
    <source>
        <dbReference type="ARBA" id="ARBA00022692"/>
    </source>
</evidence>
<proteinExistence type="predicted"/>
<feature type="transmembrane region" description="Helical" evidence="5">
    <location>
        <begin position="113"/>
        <end position="135"/>
    </location>
</feature>
<feature type="transmembrane region" description="Helical" evidence="5">
    <location>
        <begin position="88"/>
        <end position="107"/>
    </location>
</feature>
<feature type="transmembrane region" description="Helical" evidence="5">
    <location>
        <begin position="183"/>
        <end position="203"/>
    </location>
</feature>
<reference evidence="7" key="1">
    <citation type="journal article" date="2020" name="mSystems">
        <title>Genome- and Community-Level Interaction Insights into Carbon Utilization and Element Cycling Functions of Hydrothermarchaeota in Hydrothermal Sediment.</title>
        <authorList>
            <person name="Zhou Z."/>
            <person name="Liu Y."/>
            <person name="Xu W."/>
            <person name="Pan J."/>
            <person name="Luo Z.H."/>
            <person name="Li M."/>
        </authorList>
    </citation>
    <scope>NUCLEOTIDE SEQUENCE [LARGE SCALE GENOMIC DNA]</scope>
    <source>
        <strain evidence="7">SpSt-468</strain>
    </source>
</reference>
<evidence type="ECO:0000256" key="3">
    <source>
        <dbReference type="ARBA" id="ARBA00022989"/>
    </source>
</evidence>
<dbReference type="InterPro" id="IPR011701">
    <property type="entry name" value="MFS"/>
</dbReference>
<protein>
    <submittedName>
        <fullName evidence="7">MFS transporter</fullName>
    </submittedName>
</protein>
<dbReference type="InterPro" id="IPR020846">
    <property type="entry name" value="MFS_dom"/>
</dbReference>
<feature type="transmembrane region" description="Helical" evidence="5">
    <location>
        <begin position="147"/>
        <end position="171"/>
    </location>
</feature>
<dbReference type="GO" id="GO:0022857">
    <property type="term" value="F:transmembrane transporter activity"/>
    <property type="evidence" value="ECO:0007669"/>
    <property type="project" value="InterPro"/>
</dbReference>
<dbReference type="Pfam" id="PF07690">
    <property type="entry name" value="MFS_1"/>
    <property type="match status" value="1"/>
</dbReference>
<feature type="transmembrane region" description="Helical" evidence="5">
    <location>
        <begin position="23"/>
        <end position="45"/>
    </location>
</feature>
<feature type="domain" description="Major facilitator superfamily (MFS) profile" evidence="6">
    <location>
        <begin position="1"/>
        <end position="404"/>
    </location>
</feature>
<dbReference type="Gene3D" id="1.20.1250.20">
    <property type="entry name" value="MFS general substrate transporter like domains"/>
    <property type="match status" value="2"/>
</dbReference>
<evidence type="ECO:0000259" key="6">
    <source>
        <dbReference type="PROSITE" id="PS50850"/>
    </source>
</evidence>
<organism evidence="7">
    <name type="scientific">Candidatus Methanomethylicus mesodigestus</name>
    <dbReference type="NCBI Taxonomy" id="1867258"/>
    <lineage>
        <taxon>Archaea</taxon>
        <taxon>Thermoproteota</taxon>
        <taxon>Methanosuratincolia</taxon>
        <taxon>Candidatus Methanomethylicales</taxon>
        <taxon>Candidatus Methanomethylicaceae</taxon>
        <taxon>Candidatus Methanomethylicus</taxon>
    </lineage>
</organism>
<dbReference type="PROSITE" id="PS50850">
    <property type="entry name" value="MFS"/>
    <property type="match status" value="1"/>
</dbReference>
<evidence type="ECO:0000256" key="1">
    <source>
        <dbReference type="ARBA" id="ARBA00004141"/>
    </source>
</evidence>
<dbReference type="PROSITE" id="PS00216">
    <property type="entry name" value="SUGAR_TRANSPORT_1"/>
    <property type="match status" value="1"/>
</dbReference>
<dbReference type="AlphaFoldDB" id="A0A7C3J4Y8"/>
<feature type="transmembrane region" description="Helical" evidence="5">
    <location>
        <begin position="264"/>
        <end position="284"/>
    </location>
</feature>
<name>A0A7C3J4Y8_9CREN</name>
<dbReference type="SUPFAM" id="SSF103473">
    <property type="entry name" value="MFS general substrate transporter"/>
    <property type="match status" value="1"/>
</dbReference>
<keyword evidence="3 5" id="KW-1133">Transmembrane helix</keyword>
<dbReference type="InterPro" id="IPR005829">
    <property type="entry name" value="Sugar_transporter_CS"/>
</dbReference>
<dbReference type="InterPro" id="IPR036259">
    <property type="entry name" value="MFS_trans_sf"/>
</dbReference>
<accession>A0A7C3J4Y8</accession>
<gene>
    <name evidence="7" type="ORF">ENS19_07590</name>
</gene>
<dbReference type="GO" id="GO:0016020">
    <property type="term" value="C:membrane"/>
    <property type="evidence" value="ECO:0007669"/>
    <property type="project" value="UniProtKB-SubCell"/>
</dbReference>
<evidence type="ECO:0000256" key="4">
    <source>
        <dbReference type="ARBA" id="ARBA00023136"/>
    </source>
</evidence>
<keyword evidence="2 5" id="KW-0812">Transmembrane</keyword>
<evidence type="ECO:0000256" key="5">
    <source>
        <dbReference type="SAM" id="Phobius"/>
    </source>
</evidence>
<feature type="transmembrane region" description="Helical" evidence="5">
    <location>
        <begin position="305"/>
        <end position="326"/>
    </location>
</feature>
<dbReference type="PANTHER" id="PTHR23520">
    <property type="entry name" value="TRANSPORTER, PUTATIVE (AFU_ORTHOLOGUE AFUA_3G04000)-RELATED"/>
    <property type="match status" value="1"/>
</dbReference>
<sequence>MCYACGGGPWLFGDYRSIGNEGLLIIASTIMPSIATGMFFTDLAYFLTNVQGFSDLFMGSIIMVMGISMVALSLPLGMVSDYFGRKGMLMLSNAIASISIMLFAIIVDQSALIGAAILMGVSEAGWSASGSAFLADKVSDSSRTPAFSLMSFVGGLAFGIGSFTIPAVIVFEGLGYSNKDAHIILYIAIGMLSLISTLILLKVKEERTKKKRSVKELLPRRSKGVLIKYVSAGFLIAFGAGMVVPLMTRWFNLAYGITDAISGPIIGISDLLIGLACLTAPALARRMGLIKAIVVTQGISTLFMFLTPLSSTYIIASVVYTIRAFLMNMANPLQQSMIMGLVEKEERGAASGISSALWRLPNAFSTSIGAWLMGLGLLAMPFFLATVLYVVSILIFWAFFRNVAFPEEKRDINRNGG</sequence>
<feature type="transmembrane region" description="Helical" evidence="5">
    <location>
        <begin position="224"/>
        <end position="244"/>
    </location>
</feature>